<sequence length="115" mass="12486">MDSVNAPEPLGPLQQLQLPTASLMASRTDEIATEHWNASSTMLRTRPAPEADAAAASAGSASSKPTQLTTTSSEDSMKLEDNPSDWHTVHYRRYATRRLKGELRSERCMSTGLGP</sequence>
<organism evidence="2 3">
    <name type="scientific">Rhipicephalus sanguineus</name>
    <name type="common">Brown dog tick</name>
    <name type="synonym">Ixodes sanguineus</name>
    <dbReference type="NCBI Taxonomy" id="34632"/>
    <lineage>
        <taxon>Eukaryota</taxon>
        <taxon>Metazoa</taxon>
        <taxon>Ecdysozoa</taxon>
        <taxon>Arthropoda</taxon>
        <taxon>Chelicerata</taxon>
        <taxon>Arachnida</taxon>
        <taxon>Acari</taxon>
        <taxon>Parasitiformes</taxon>
        <taxon>Ixodida</taxon>
        <taxon>Ixodoidea</taxon>
        <taxon>Ixodidae</taxon>
        <taxon>Rhipicephalinae</taxon>
        <taxon>Rhipicephalus</taxon>
        <taxon>Rhipicephalus</taxon>
    </lineage>
</organism>
<reference evidence="2" key="1">
    <citation type="journal article" date="2020" name="Cell">
        <title>Large-Scale Comparative Analyses of Tick Genomes Elucidate Their Genetic Diversity and Vector Capacities.</title>
        <authorList>
            <consortium name="Tick Genome and Microbiome Consortium (TIGMIC)"/>
            <person name="Jia N."/>
            <person name="Wang J."/>
            <person name="Shi W."/>
            <person name="Du L."/>
            <person name="Sun Y."/>
            <person name="Zhan W."/>
            <person name="Jiang J.F."/>
            <person name="Wang Q."/>
            <person name="Zhang B."/>
            <person name="Ji P."/>
            <person name="Bell-Sakyi L."/>
            <person name="Cui X.M."/>
            <person name="Yuan T.T."/>
            <person name="Jiang B.G."/>
            <person name="Yang W.F."/>
            <person name="Lam T.T."/>
            <person name="Chang Q.C."/>
            <person name="Ding S.J."/>
            <person name="Wang X.J."/>
            <person name="Zhu J.G."/>
            <person name="Ruan X.D."/>
            <person name="Zhao L."/>
            <person name="Wei J.T."/>
            <person name="Ye R.Z."/>
            <person name="Que T.C."/>
            <person name="Du C.H."/>
            <person name="Zhou Y.H."/>
            <person name="Cheng J.X."/>
            <person name="Dai P.F."/>
            <person name="Guo W.B."/>
            <person name="Han X.H."/>
            <person name="Huang E.J."/>
            <person name="Li L.F."/>
            <person name="Wei W."/>
            <person name="Gao Y.C."/>
            <person name="Liu J.Z."/>
            <person name="Shao H.Z."/>
            <person name="Wang X."/>
            <person name="Wang C.C."/>
            <person name="Yang T.C."/>
            <person name="Huo Q.B."/>
            <person name="Li W."/>
            <person name="Chen H.Y."/>
            <person name="Chen S.E."/>
            <person name="Zhou L.G."/>
            <person name="Ni X.B."/>
            <person name="Tian J.H."/>
            <person name="Sheng Y."/>
            <person name="Liu T."/>
            <person name="Pan Y.S."/>
            <person name="Xia L.Y."/>
            <person name="Li J."/>
            <person name="Zhao F."/>
            <person name="Cao W.C."/>
        </authorList>
    </citation>
    <scope>NUCLEOTIDE SEQUENCE</scope>
    <source>
        <strain evidence="2">Rsan-2018</strain>
    </source>
</reference>
<reference evidence="2" key="2">
    <citation type="submission" date="2021-09" db="EMBL/GenBank/DDBJ databases">
        <authorList>
            <person name="Jia N."/>
            <person name="Wang J."/>
            <person name="Shi W."/>
            <person name="Du L."/>
            <person name="Sun Y."/>
            <person name="Zhan W."/>
            <person name="Jiang J."/>
            <person name="Wang Q."/>
            <person name="Zhang B."/>
            <person name="Ji P."/>
            <person name="Sakyi L.B."/>
            <person name="Cui X."/>
            <person name="Yuan T."/>
            <person name="Jiang B."/>
            <person name="Yang W."/>
            <person name="Lam T.T.-Y."/>
            <person name="Chang Q."/>
            <person name="Ding S."/>
            <person name="Wang X."/>
            <person name="Zhu J."/>
            <person name="Ruan X."/>
            <person name="Zhao L."/>
            <person name="Wei J."/>
            <person name="Que T."/>
            <person name="Du C."/>
            <person name="Cheng J."/>
            <person name="Dai P."/>
            <person name="Han X."/>
            <person name="Huang E."/>
            <person name="Gao Y."/>
            <person name="Liu J."/>
            <person name="Shao H."/>
            <person name="Ye R."/>
            <person name="Li L."/>
            <person name="Wei W."/>
            <person name="Wang X."/>
            <person name="Wang C."/>
            <person name="Huo Q."/>
            <person name="Li W."/>
            <person name="Guo W."/>
            <person name="Chen H."/>
            <person name="Chen S."/>
            <person name="Zhou L."/>
            <person name="Zhou L."/>
            <person name="Ni X."/>
            <person name="Tian J."/>
            <person name="Zhou Y."/>
            <person name="Sheng Y."/>
            <person name="Liu T."/>
            <person name="Pan Y."/>
            <person name="Xia L."/>
            <person name="Li J."/>
            <person name="Zhao F."/>
            <person name="Cao W."/>
        </authorList>
    </citation>
    <scope>NUCLEOTIDE SEQUENCE</scope>
    <source>
        <strain evidence="2">Rsan-2018</strain>
        <tissue evidence="2">Larvae</tissue>
    </source>
</reference>
<feature type="compositionally biased region" description="Polar residues" evidence="1">
    <location>
        <begin position="64"/>
        <end position="74"/>
    </location>
</feature>
<feature type="region of interest" description="Disordered" evidence="1">
    <location>
        <begin position="36"/>
        <end position="83"/>
    </location>
</feature>
<protein>
    <submittedName>
        <fullName evidence="2">Uncharacterized protein</fullName>
    </submittedName>
</protein>
<accession>A0A9D4QGI4</accession>
<feature type="compositionally biased region" description="Low complexity" evidence="1">
    <location>
        <begin position="51"/>
        <end position="63"/>
    </location>
</feature>
<evidence type="ECO:0000256" key="1">
    <source>
        <dbReference type="SAM" id="MobiDB-lite"/>
    </source>
</evidence>
<gene>
    <name evidence="2" type="ORF">HPB52_001762</name>
</gene>
<name>A0A9D4QGI4_RHISA</name>
<dbReference type="Proteomes" id="UP000821837">
    <property type="component" value="Chromosome 1"/>
</dbReference>
<evidence type="ECO:0000313" key="2">
    <source>
        <dbReference type="EMBL" id="KAH7981914.1"/>
    </source>
</evidence>
<dbReference type="AlphaFoldDB" id="A0A9D4QGI4"/>
<comment type="caution">
    <text evidence="2">The sequence shown here is derived from an EMBL/GenBank/DDBJ whole genome shotgun (WGS) entry which is preliminary data.</text>
</comment>
<dbReference type="EMBL" id="JABSTV010001245">
    <property type="protein sequence ID" value="KAH7981914.1"/>
    <property type="molecule type" value="Genomic_DNA"/>
</dbReference>
<keyword evidence="3" id="KW-1185">Reference proteome</keyword>
<evidence type="ECO:0000313" key="3">
    <source>
        <dbReference type="Proteomes" id="UP000821837"/>
    </source>
</evidence>
<proteinExistence type="predicted"/>